<protein>
    <recommendedName>
        <fullName evidence="4">Malonyl CoA-acyl carrier protein transacylase</fullName>
        <ecNumber evidence="4">2.3.1.39</ecNumber>
    </recommendedName>
</protein>
<comment type="similarity">
    <text evidence="4">Belongs to the fabD family.</text>
</comment>
<dbReference type="PIRSF" id="PIRSF000446">
    <property type="entry name" value="Mct"/>
    <property type="match status" value="1"/>
</dbReference>
<dbReference type="Proteomes" id="UP000662904">
    <property type="component" value="Chromosome"/>
</dbReference>
<evidence type="ECO:0000256" key="4">
    <source>
        <dbReference type="PIRNR" id="PIRNR000446"/>
    </source>
</evidence>
<dbReference type="InterPro" id="IPR001227">
    <property type="entry name" value="Ac_transferase_dom_sf"/>
</dbReference>
<dbReference type="Gene3D" id="3.40.366.10">
    <property type="entry name" value="Malonyl-Coenzyme A Acyl Carrier Protein, domain 2"/>
    <property type="match status" value="1"/>
</dbReference>
<dbReference type="AlphaFoldDB" id="A0A8A0RR28"/>
<dbReference type="Gene3D" id="3.30.70.250">
    <property type="entry name" value="Malonyl-CoA ACP transacylase, ACP-binding"/>
    <property type="match status" value="1"/>
</dbReference>
<dbReference type="Pfam" id="PF00698">
    <property type="entry name" value="Acyl_transf_1"/>
    <property type="match status" value="1"/>
</dbReference>
<dbReference type="SUPFAM" id="SSF52151">
    <property type="entry name" value="FabD/lysophospholipase-like"/>
    <property type="match status" value="1"/>
</dbReference>
<keyword evidence="8" id="KW-1185">Reference proteome</keyword>
<evidence type="ECO:0000256" key="1">
    <source>
        <dbReference type="ARBA" id="ARBA00022679"/>
    </source>
</evidence>
<dbReference type="SMART" id="SM00827">
    <property type="entry name" value="PKS_AT"/>
    <property type="match status" value="1"/>
</dbReference>
<dbReference type="InterPro" id="IPR024925">
    <property type="entry name" value="Malonyl_CoA-ACP_transAc"/>
</dbReference>
<dbReference type="InterPro" id="IPR014043">
    <property type="entry name" value="Acyl_transferase_dom"/>
</dbReference>
<dbReference type="GO" id="GO:0004314">
    <property type="term" value="F:[acyl-carrier-protein] S-malonyltransferase activity"/>
    <property type="evidence" value="ECO:0007669"/>
    <property type="project" value="UniProtKB-EC"/>
</dbReference>
<evidence type="ECO:0000256" key="2">
    <source>
        <dbReference type="ARBA" id="ARBA00023315"/>
    </source>
</evidence>
<feature type="active site" evidence="5">
    <location>
        <position position="199"/>
    </location>
</feature>
<accession>A0A8A0RR28</accession>
<dbReference type="PANTHER" id="PTHR42681">
    <property type="entry name" value="MALONYL-COA-ACYL CARRIER PROTEIN TRANSACYLASE, MITOCHONDRIAL"/>
    <property type="match status" value="1"/>
</dbReference>
<feature type="domain" description="Malonyl-CoA:ACP transacylase (MAT)" evidence="6">
    <location>
        <begin position="6"/>
        <end position="310"/>
    </location>
</feature>
<evidence type="ECO:0000313" key="7">
    <source>
        <dbReference type="EMBL" id="QSQ09847.1"/>
    </source>
</evidence>
<dbReference type="FunFam" id="3.30.70.250:FF:000001">
    <property type="entry name" value="Malonyl CoA-acyl carrier protein transacylase"/>
    <property type="match status" value="1"/>
</dbReference>
<evidence type="ECO:0000256" key="5">
    <source>
        <dbReference type="PIRSR" id="PIRSR000446-1"/>
    </source>
</evidence>
<dbReference type="KEGG" id="kme:H0A61_02228"/>
<dbReference type="EC" id="2.3.1.39" evidence="4"/>
<dbReference type="InterPro" id="IPR050858">
    <property type="entry name" value="Mal-CoA-ACP_Trans/PKS_FabD"/>
</dbReference>
<keyword evidence="1 4" id="KW-0808">Transferase</keyword>
<gene>
    <name evidence="7" type="primary">fabD</name>
    <name evidence="7" type="ORF">H0A61_02228</name>
</gene>
<dbReference type="SUPFAM" id="SSF55048">
    <property type="entry name" value="Probable ACP-binding domain of malonyl-CoA ACP transacylase"/>
    <property type="match status" value="1"/>
</dbReference>
<evidence type="ECO:0000259" key="6">
    <source>
        <dbReference type="SMART" id="SM00827"/>
    </source>
</evidence>
<dbReference type="NCBIfam" id="TIGR00128">
    <property type="entry name" value="fabD"/>
    <property type="match status" value="1"/>
</dbReference>
<dbReference type="GO" id="GO:0006633">
    <property type="term" value="P:fatty acid biosynthetic process"/>
    <property type="evidence" value="ECO:0007669"/>
    <property type="project" value="TreeGrafter"/>
</dbReference>
<dbReference type="EMBL" id="CP059066">
    <property type="protein sequence ID" value="QSQ09847.1"/>
    <property type="molecule type" value="Genomic_DNA"/>
</dbReference>
<keyword evidence="2 4" id="KW-0012">Acyltransferase</keyword>
<sequence length="313" mass="34261">MKTAFIFPGQGAQYVGMGKELSAYYKEADDIFSMADSILKMQLKKLCFEGPEEELKRTEITQPAILTVSTAALEVLKKEGISPDVVAGLSLGEYSALVAAGVISFKDALPLVQKRGKFMQEAVPEGKGTMAAIIGLKRFEVLRICKEASAEGIVEAANFNCPTQIVIAGDIQGVRRAMALAKERGAKKVVELPVSAPFHTSMLEPAGEKLFLELEKIDFYSPQIPFISNVTGDYVSDPEQIKVLLKKQVNSPVLWEDIIKRMIKDGVKVFIEVGPGKSLSSFVKKIDRNSAVINIEDLKTLEKVKHTLKEVAV</sequence>
<dbReference type="InterPro" id="IPR016036">
    <property type="entry name" value="Malonyl_transacylase_ACP-bd"/>
</dbReference>
<proteinExistence type="inferred from homology"/>
<comment type="catalytic activity">
    <reaction evidence="3 4">
        <text>holo-[ACP] + malonyl-CoA = malonyl-[ACP] + CoA</text>
        <dbReference type="Rhea" id="RHEA:41792"/>
        <dbReference type="Rhea" id="RHEA-COMP:9623"/>
        <dbReference type="Rhea" id="RHEA-COMP:9685"/>
        <dbReference type="ChEBI" id="CHEBI:57287"/>
        <dbReference type="ChEBI" id="CHEBI:57384"/>
        <dbReference type="ChEBI" id="CHEBI:64479"/>
        <dbReference type="ChEBI" id="CHEBI:78449"/>
        <dbReference type="EC" id="2.3.1.39"/>
    </reaction>
</comment>
<evidence type="ECO:0000313" key="8">
    <source>
        <dbReference type="Proteomes" id="UP000662904"/>
    </source>
</evidence>
<organism evidence="7 8">
    <name type="scientific">Koleobacter methoxysyntrophicus</name>
    <dbReference type="NCBI Taxonomy" id="2751313"/>
    <lineage>
        <taxon>Bacteria</taxon>
        <taxon>Bacillati</taxon>
        <taxon>Bacillota</taxon>
        <taxon>Clostridia</taxon>
        <taxon>Koleobacterales</taxon>
        <taxon>Koleobacteraceae</taxon>
        <taxon>Koleobacter</taxon>
    </lineage>
</organism>
<dbReference type="InterPro" id="IPR016035">
    <property type="entry name" value="Acyl_Trfase/lysoPLipase"/>
</dbReference>
<dbReference type="PANTHER" id="PTHR42681:SF1">
    <property type="entry name" value="MALONYL-COA-ACYL CARRIER PROTEIN TRANSACYLASE, MITOCHONDRIAL"/>
    <property type="match status" value="1"/>
</dbReference>
<dbReference type="InterPro" id="IPR004410">
    <property type="entry name" value="Malonyl_CoA-ACP_transAc_FabD"/>
</dbReference>
<reference evidence="7" key="1">
    <citation type="submission" date="2020-07" db="EMBL/GenBank/DDBJ databases">
        <title>Koleobacter methoxysyntrophicus gen. nov., sp. nov., a novel anaerobic bacterium isolated from deep subsurface oil field and proposal of Koleobacterales ord. nov. in the phylum Firmicutes.</title>
        <authorList>
            <person name="Sakamoto S."/>
            <person name="Tamaki H."/>
        </authorList>
    </citation>
    <scope>NUCLEOTIDE SEQUENCE</scope>
    <source>
        <strain evidence="7">NRmbB1</strain>
    </source>
</reference>
<dbReference type="RefSeq" id="WP_206707182.1">
    <property type="nucleotide sequence ID" value="NZ_CP059066.1"/>
</dbReference>
<name>A0A8A0RR28_9FIRM</name>
<evidence type="ECO:0000256" key="3">
    <source>
        <dbReference type="ARBA" id="ARBA00048462"/>
    </source>
</evidence>
<dbReference type="GO" id="GO:0005829">
    <property type="term" value="C:cytosol"/>
    <property type="evidence" value="ECO:0007669"/>
    <property type="project" value="TreeGrafter"/>
</dbReference>
<feature type="active site" evidence="5">
    <location>
        <position position="90"/>
    </location>
</feature>